<accession>A0A5S4FSZ1</accession>
<feature type="chain" id="PRO_5024387047" description="WD40 repeat domain-containing protein" evidence="1">
    <location>
        <begin position="29"/>
        <end position="332"/>
    </location>
</feature>
<evidence type="ECO:0000313" key="3">
    <source>
        <dbReference type="Proteomes" id="UP000306628"/>
    </source>
</evidence>
<proteinExistence type="predicted"/>
<name>A0A5S4FSZ1_9ACTN</name>
<dbReference type="EMBL" id="VCKX01000256">
    <property type="protein sequence ID" value="TMR23484.1"/>
    <property type="molecule type" value="Genomic_DNA"/>
</dbReference>
<dbReference type="SUPFAM" id="SSF82171">
    <property type="entry name" value="DPP6 N-terminal domain-like"/>
    <property type="match status" value="1"/>
</dbReference>
<dbReference type="AlphaFoldDB" id="A0A5S4FSZ1"/>
<protein>
    <recommendedName>
        <fullName evidence="4">WD40 repeat domain-containing protein</fullName>
    </recommendedName>
</protein>
<gene>
    <name evidence="2" type="ORF">ETD85_47985</name>
</gene>
<evidence type="ECO:0000313" key="2">
    <source>
        <dbReference type="EMBL" id="TMR23484.1"/>
    </source>
</evidence>
<keyword evidence="1" id="KW-0732">Signal</keyword>
<dbReference type="RefSeq" id="WP_138696534.1">
    <property type="nucleotide sequence ID" value="NZ_JBHSAZ010000052.1"/>
</dbReference>
<feature type="signal peptide" evidence="1">
    <location>
        <begin position="1"/>
        <end position="28"/>
    </location>
</feature>
<keyword evidence="3" id="KW-1185">Reference proteome</keyword>
<dbReference type="Gene3D" id="2.120.10.30">
    <property type="entry name" value="TolB, C-terminal domain"/>
    <property type="match status" value="1"/>
</dbReference>
<dbReference type="Proteomes" id="UP000306628">
    <property type="component" value="Unassembled WGS sequence"/>
</dbReference>
<reference evidence="2 3" key="1">
    <citation type="submission" date="2019-05" db="EMBL/GenBank/DDBJ databases">
        <title>Draft genome sequence of Nonomuraea zeae DSM 100528.</title>
        <authorList>
            <person name="Saricaoglu S."/>
            <person name="Isik K."/>
        </authorList>
    </citation>
    <scope>NUCLEOTIDE SEQUENCE [LARGE SCALE GENOMIC DNA]</scope>
    <source>
        <strain evidence="2 3">DSM 100528</strain>
    </source>
</reference>
<organism evidence="2 3">
    <name type="scientific">Nonomuraea zeae</name>
    <dbReference type="NCBI Taxonomy" id="1642303"/>
    <lineage>
        <taxon>Bacteria</taxon>
        <taxon>Bacillati</taxon>
        <taxon>Actinomycetota</taxon>
        <taxon>Actinomycetes</taxon>
        <taxon>Streptosporangiales</taxon>
        <taxon>Streptosporangiaceae</taxon>
        <taxon>Nonomuraea</taxon>
    </lineage>
</organism>
<sequence>MRHSSATAALLASAVIGGLGLTPAVAHAQAGPPVARGAWIASCTDRKSDLSYPCGHWQVLLRDGGRLTVRGAATTTADGGGKEVRDTSAFAISADGRVLAYERAGDHRLVVRRLAGGKATVLPRSAVPAGTGTEGLGLTLSPTGDKVLIDFPDEARLPAKVITVATGRTTTLPAKDSMIGFSGDGGEVLATRFLSDNTTRMYAYRLGGGSIRRTPPQVVANAAATALAPDGETVAALTSGDADKGRPPRLRVYNLVTGGLSAGVDLPVKAGVQPGPAWWTADGRLRVTVRSGEEGEPAVVRVLTVDPESGAATRADSYSISKTRYTFIAAGE</sequence>
<evidence type="ECO:0008006" key="4">
    <source>
        <dbReference type="Google" id="ProtNLM"/>
    </source>
</evidence>
<dbReference type="OrthoDB" id="3512658at2"/>
<comment type="caution">
    <text evidence="2">The sequence shown here is derived from an EMBL/GenBank/DDBJ whole genome shotgun (WGS) entry which is preliminary data.</text>
</comment>
<dbReference type="InterPro" id="IPR011042">
    <property type="entry name" value="6-blade_b-propeller_TolB-like"/>
</dbReference>
<evidence type="ECO:0000256" key="1">
    <source>
        <dbReference type="SAM" id="SignalP"/>
    </source>
</evidence>